<reference evidence="2" key="1">
    <citation type="journal article" date="2023" name="Plant J.">
        <title>The genome of the king protea, Protea cynaroides.</title>
        <authorList>
            <person name="Chang J."/>
            <person name="Duong T.A."/>
            <person name="Schoeman C."/>
            <person name="Ma X."/>
            <person name="Roodt D."/>
            <person name="Barker N."/>
            <person name="Li Z."/>
            <person name="Van de Peer Y."/>
            <person name="Mizrachi E."/>
        </authorList>
    </citation>
    <scope>NUCLEOTIDE SEQUENCE</scope>
    <source>
        <tissue evidence="2">Young leaves</tissue>
    </source>
</reference>
<evidence type="ECO:0000256" key="1">
    <source>
        <dbReference type="SAM" id="MobiDB-lite"/>
    </source>
</evidence>
<feature type="region of interest" description="Disordered" evidence="1">
    <location>
        <begin position="111"/>
        <end position="156"/>
    </location>
</feature>
<organism evidence="2 3">
    <name type="scientific">Protea cynaroides</name>
    <dbReference type="NCBI Taxonomy" id="273540"/>
    <lineage>
        <taxon>Eukaryota</taxon>
        <taxon>Viridiplantae</taxon>
        <taxon>Streptophyta</taxon>
        <taxon>Embryophyta</taxon>
        <taxon>Tracheophyta</taxon>
        <taxon>Spermatophyta</taxon>
        <taxon>Magnoliopsida</taxon>
        <taxon>Proteales</taxon>
        <taxon>Proteaceae</taxon>
        <taxon>Protea</taxon>
    </lineage>
</organism>
<name>A0A9Q0KWU7_9MAGN</name>
<feature type="compositionally biased region" description="Basic and acidic residues" evidence="1">
    <location>
        <begin position="111"/>
        <end position="126"/>
    </location>
</feature>
<comment type="caution">
    <text evidence="2">The sequence shown here is derived from an EMBL/GenBank/DDBJ whole genome shotgun (WGS) entry which is preliminary data.</text>
</comment>
<proteinExistence type="predicted"/>
<sequence>MPMVRFTGEGLEGQGDGRFAEVSEGDLLEVQQMEEQERRSCVANRDGVNPNLNRVSGGSNVVGVGNTNTSAGYNYTEFCVCLNGRWNKYGSEVVAITTGVSAAATAMVNPSDRDGMPVDRGLQEAQKRRRWTRKEKGKDIANGNSQPSVGKAGTVV</sequence>
<keyword evidence="3" id="KW-1185">Reference proteome</keyword>
<dbReference type="Proteomes" id="UP001141806">
    <property type="component" value="Unassembled WGS sequence"/>
</dbReference>
<protein>
    <submittedName>
        <fullName evidence="2">Uncharacterized protein</fullName>
    </submittedName>
</protein>
<evidence type="ECO:0000313" key="3">
    <source>
        <dbReference type="Proteomes" id="UP001141806"/>
    </source>
</evidence>
<accession>A0A9Q0KWU7</accession>
<evidence type="ECO:0000313" key="2">
    <source>
        <dbReference type="EMBL" id="KAJ4977709.1"/>
    </source>
</evidence>
<gene>
    <name evidence="2" type="ORF">NE237_008489</name>
</gene>
<dbReference type="EMBL" id="JAMYWD010000002">
    <property type="protein sequence ID" value="KAJ4977709.1"/>
    <property type="molecule type" value="Genomic_DNA"/>
</dbReference>
<dbReference type="AlphaFoldDB" id="A0A9Q0KWU7"/>